<organism evidence="2 3">
    <name type="scientific">Bacillus phage PBS1</name>
    <dbReference type="NCBI Taxonomy" id="2884423"/>
    <lineage>
        <taxon>Viruses</taxon>
        <taxon>Duplodnaviria</taxon>
        <taxon>Heunggongvirae</taxon>
        <taxon>Uroviricota</taxon>
        <taxon>Caudoviricetes</taxon>
        <taxon>Takahashivirus</taxon>
        <taxon>Bacillus phage PBS1</taxon>
    </lineage>
</organism>
<gene>
    <name evidence="2" type="primary">223</name>
    <name evidence="2" type="ORF">PBI_PBS1_223</name>
</gene>
<evidence type="ECO:0000313" key="2">
    <source>
        <dbReference type="EMBL" id="ASU00045.1"/>
    </source>
</evidence>
<dbReference type="Proteomes" id="UP000226236">
    <property type="component" value="Segment"/>
</dbReference>
<dbReference type="EMBL" id="MF360957">
    <property type="protein sequence ID" value="ASU00045.1"/>
    <property type="molecule type" value="Genomic_DNA"/>
</dbReference>
<proteinExistence type="predicted"/>
<dbReference type="RefSeq" id="YP_009664424.1">
    <property type="nucleotide sequence ID" value="NC_043027.1"/>
</dbReference>
<keyword evidence="1" id="KW-0175">Coiled coil</keyword>
<keyword evidence="3" id="KW-1185">Reference proteome</keyword>
<reference evidence="2 3" key="1">
    <citation type="submission" date="2017-06" db="EMBL/GenBank/DDBJ databases">
        <authorList>
            <person name="Russell D.A."/>
            <person name="Jacobs-Sera D."/>
            <person name="Duda R."/>
            <person name="Hatfull G.F."/>
            <person name="Hendrix R.W."/>
        </authorList>
    </citation>
    <scope>NUCLEOTIDE SEQUENCE [LARGE SCALE GENOMIC DNA]</scope>
</reference>
<evidence type="ECO:0000313" key="3">
    <source>
        <dbReference type="Proteomes" id="UP000226236"/>
    </source>
</evidence>
<feature type="coiled-coil region" evidence="1">
    <location>
        <begin position="153"/>
        <end position="180"/>
    </location>
</feature>
<accession>A0A223LDD9</accession>
<sequence length="381" mass="45077">MSEFNLMENVIEVIEVPSGSKSGLFPRKRESGFDKILRQEIVPAQKNHLDTIIKRMKAIGYDKIAVLNTNIQFYWEITTVEYPFNNDNQLHITLVNKENTIEYLSLVNLKSGFFSDRKFNNLTKRLQDSGEDIGKIMRAYIEYNLPYYFSRNYEKYEKENEEMKKENIETNDKINNKEVNILLAPLVKDFLGTIGSIAILRNFSEYYEDKYIEDKNKVDKYFNELIDDVKTLLKTKNDITLIDPNPKNNKYINLVKIMKGEELVFKNIKRSLSINRNSKHPLLRSELEPLHSEYFEGKYREYIFRTMLVLIEFFENSFKENPMATKHSEFLNNIEKALSKDEIKEYVGYDLFKSDYENNPIFEESLKRVKEHSAVDILESL</sequence>
<dbReference type="Pfam" id="PF25749">
    <property type="entry name" value="SPO1_gp41"/>
    <property type="match status" value="1"/>
</dbReference>
<dbReference type="InterPro" id="IPR057961">
    <property type="entry name" value="Gp41"/>
</dbReference>
<name>A0A223LDD9_BPPB1</name>
<protein>
    <submittedName>
        <fullName evidence="2">Uncharacterized protein</fullName>
    </submittedName>
</protein>
<dbReference type="GeneID" id="40524456"/>
<evidence type="ECO:0000256" key="1">
    <source>
        <dbReference type="SAM" id="Coils"/>
    </source>
</evidence>